<dbReference type="STRING" id="582692.SAMN05720606_101482"/>
<protein>
    <recommendedName>
        <fullName evidence="3">Acetylglutamate kinase</fullName>
    </recommendedName>
</protein>
<evidence type="ECO:0000313" key="1">
    <source>
        <dbReference type="EMBL" id="SCX92877.1"/>
    </source>
</evidence>
<name>A0A1G5BS32_9BACL</name>
<dbReference type="EMBL" id="FMVM01000001">
    <property type="protein sequence ID" value="SCX92877.1"/>
    <property type="molecule type" value="Genomic_DNA"/>
</dbReference>
<keyword evidence="2" id="KW-1185">Reference proteome</keyword>
<gene>
    <name evidence="1" type="ORF">SAMN05720606_101482</name>
</gene>
<organism evidence="1 2">
    <name type="scientific">Paenibacillus polysaccharolyticus</name>
    <dbReference type="NCBI Taxonomy" id="582692"/>
    <lineage>
        <taxon>Bacteria</taxon>
        <taxon>Bacillati</taxon>
        <taxon>Bacillota</taxon>
        <taxon>Bacilli</taxon>
        <taxon>Bacillales</taxon>
        <taxon>Paenibacillaceae</taxon>
        <taxon>Paenibacillus</taxon>
    </lineage>
</organism>
<dbReference type="Proteomes" id="UP000198538">
    <property type="component" value="Unassembled WGS sequence"/>
</dbReference>
<accession>A0A1G5BS32</accession>
<evidence type="ECO:0008006" key="3">
    <source>
        <dbReference type="Google" id="ProtNLM"/>
    </source>
</evidence>
<dbReference type="AlphaFoldDB" id="A0A1G5BS32"/>
<reference evidence="2" key="1">
    <citation type="submission" date="2016-10" db="EMBL/GenBank/DDBJ databases">
        <authorList>
            <person name="Varghese N."/>
            <person name="Submissions S."/>
        </authorList>
    </citation>
    <scope>NUCLEOTIDE SEQUENCE [LARGE SCALE GENOMIC DNA]</scope>
    <source>
        <strain evidence="2">BL9</strain>
    </source>
</reference>
<proteinExistence type="predicted"/>
<sequence>MFNYVPTYYYPTFRKTDSLQCTTASVDLNRKLRSLWEQHVFWTRLTVNSIVDGLGDIQPTTARLLRNPSDFAQVLAPIYGAAIASQFEKLLREHLTIAAELVTDLKSGNSTAAADAQKRWYANADEIATFLAQINPYWSKVEWQRMMYEHLRLLTEEVGSRIAKDYVRNVELSDSIEPQALGMADMMTSGIVQQFPSVFQY</sequence>
<evidence type="ECO:0000313" key="2">
    <source>
        <dbReference type="Proteomes" id="UP000198538"/>
    </source>
</evidence>